<dbReference type="AlphaFoldDB" id="A0A9D3Z829"/>
<sequence>MCSPFILNATLMKHLSTNTKNGASAIILQDLYVNNIISSFENEEDMIHFFHNWRKLIGNAGMTLRSWTSNSINLKEVVTSGCIEEKNTDVKVLGMLWNTTECSSTADVNAPWRQSMRYIFLTQALFHNFL</sequence>
<organism evidence="1 2">
    <name type="scientific">Dreissena polymorpha</name>
    <name type="common">Zebra mussel</name>
    <name type="synonym">Mytilus polymorpha</name>
    <dbReference type="NCBI Taxonomy" id="45954"/>
    <lineage>
        <taxon>Eukaryota</taxon>
        <taxon>Metazoa</taxon>
        <taxon>Spiralia</taxon>
        <taxon>Lophotrochozoa</taxon>
        <taxon>Mollusca</taxon>
        <taxon>Bivalvia</taxon>
        <taxon>Autobranchia</taxon>
        <taxon>Heteroconchia</taxon>
        <taxon>Euheterodonta</taxon>
        <taxon>Imparidentia</taxon>
        <taxon>Neoheterodontei</taxon>
        <taxon>Myida</taxon>
        <taxon>Dreissenoidea</taxon>
        <taxon>Dreissenidae</taxon>
        <taxon>Dreissena</taxon>
    </lineage>
</organism>
<reference evidence="1" key="1">
    <citation type="journal article" date="2019" name="bioRxiv">
        <title>The Genome of the Zebra Mussel, Dreissena polymorpha: A Resource for Invasive Species Research.</title>
        <authorList>
            <person name="McCartney M.A."/>
            <person name="Auch B."/>
            <person name="Kono T."/>
            <person name="Mallez S."/>
            <person name="Zhang Y."/>
            <person name="Obille A."/>
            <person name="Becker A."/>
            <person name="Abrahante J.E."/>
            <person name="Garbe J."/>
            <person name="Badalamenti J.P."/>
            <person name="Herman A."/>
            <person name="Mangelson H."/>
            <person name="Liachko I."/>
            <person name="Sullivan S."/>
            <person name="Sone E.D."/>
            <person name="Koren S."/>
            <person name="Silverstein K.A.T."/>
            <person name="Beckman K.B."/>
            <person name="Gohl D.M."/>
        </authorList>
    </citation>
    <scope>NUCLEOTIDE SEQUENCE</scope>
    <source>
        <strain evidence="1">Duluth1</strain>
        <tissue evidence="1">Whole animal</tissue>
    </source>
</reference>
<evidence type="ECO:0000313" key="1">
    <source>
        <dbReference type="EMBL" id="KAH3712345.1"/>
    </source>
</evidence>
<protein>
    <submittedName>
        <fullName evidence="1">Uncharacterized protein</fullName>
    </submittedName>
</protein>
<reference evidence="1" key="2">
    <citation type="submission" date="2020-11" db="EMBL/GenBank/DDBJ databases">
        <authorList>
            <person name="McCartney M.A."/>
            <person name="Auch B."/>
            <person name="Kono T."/>
            <person name="Mallez S."/>
            <person name="Becker A."/>
            <person name="Gohl D.M."/>
            <person name="Silverstein K.A.T."/>
            <person name="Koren S."/>
            <person name="Bechman K.B."/>
            <person name="Herman A."/>
            <person name="Abrahante J.E."/>
            <person name="Garbe J."/>
        </authorList>
    </citation>
    <scope>NUCLEOTIDE SEQUENCE</scope>
    <source>
        <strain evidence="1">Duluth1</strain>
        <tissue evidence="1">Whole animal</tissue>
    </source>
</reference>
<accession>A0A9D3Z829</accession>
<keyword evidence="2" id="KW-1185">Reference proteome</keyword>
<proteinExistence type="predicted"/>
<evidence type="ECO:0000313" key="2">
    <source>
        <dbReference type="Proteomes" id="UP000828390"/>
    </source>
</evidence>
<dbReference type="EMBL" id="JAIWYP010000014">
    <property type="protein sequence ID" value="KAH3712345.1"/>
    <property type="molecule type" value="Genomic_DNA"/>
</dbReference>
<comment type="caution">
    <text evidence="1">The sequence shown here is derived from an EMBL/GenBank/DDBJ whole genome shotgun (WGS) entry which is preliminary data.</text>
</comment>
<dbReference type="Proteomes" id="UP000828390">
    <property type="component" value="Unassembled WGS sequence"/>
</dbReference>
<name>A0A9D3Z829_DREPO</name>
<gene>
    <name evidence="1" type="ORF">DPMN_072042</name>
</gene>